<gene>
    <name evidence="7" type="ORF">HF682_08040</name>
</gene>
<feature type="transmembrane region" description="Helical" evidence="5">
    <location>
        <begin position="423"/>
        <end position="442"/>
    </location>
</feature>
<evidence type="ECO:0000256" key="3">
    <source>
        <dbReference type="ARBA" id="ARBA00022989"/>
    </source>
</evidence>
<evidence type="ECO:0000313" key="7">
    <source>
        <dbReference type="EMBL" id="NLR75107.1"/>
    </source>
</evidence>
<proteinExistence type="inferred from homology"/>
<feature type="transmembrane region" description="Helical" evidence="5">
    <location>
        <begin position="196"/>
        <end position="220"/>
    </location>
</feature>
<feature type="transmembrane region" description="Helical" evidence="5">
    <location>
        <begin position="490"/>
        <end position="507"/>
    </location>
</feature>
<dbReference type="GO" id="GO:0055085">
    <property type="term" value="P:transmembrane transport"/>
    <property type="evidence" value="ECO:0007669"/>
    <property type="project" value="InterPro"/>
</dbReference>
<dbReference type="SUPFAM" id="SSF161098">
    <property type="entry name" value="MetI-like"/>
    <property type="match status" value="2"/>
</dbReference>
<evidence type="ECO:0000259" key="6">
    <source>
        <dbReference type="PROSITE" id="PS50928"/>
    </source>
</evidence>
<feature type="domain" description="ABC transmembrane type-1" evidence="6">
    <location>
        <begin position="74"/>
        <end position="271"/>
    </location>
</feature>
<feature type="domain" description="ABC transmembrane type-1" evidence="6">
    <location>
        <begin position="352"/>
        <end position="547"/>
    </location>
</feature>
<feature type="transmembrane region" description="Helical" evidence="5">
    <location>
        <begin position="254"/>
        <end position="274"/>
    </location>
</feature>
<dbReference type="Proteomes" id="UP000587991">
    <property type="component" value="Unassembled WGS sequence"/>
</dbReference>
<protein>
    <submittedName>
        <fullName evidence="7">Putative 2-aminoethylphosphonate ABC transporter permease subunit</fullName>
    </submittedName>
</protein>
<sequence>MLSLSLSSPRSLRSTPDEHTARLLGWLLLALLALMVLGPLVAILGQAVLSPQGQWQGLQVLQQTLTQPGTLAATLGSLKVALATTALVVPLACAYAMALTRVALPGRALFRLLALLPILAPSLLPGISLVYLFGNQGLLKSVFPDGGIYGFAGILIGEVFYTFPHALMILLTALAVGDARLYEAARTLGAGPLRRFFTLTLPATRYGLVSATLVVFTLVVTDFGVAKVVGGQYPVLAIEAYKQVIGQQNFPRGAAIGLLLLLPAVLSFGVDRWLQRHQRNMVSSRAQPLQMVNTPLTRTIAVLVCSVIGGALLLLLGTAITAAFIRQWPYQLDLTLAHFDFDMVDGGGWLAFANSLKLALATAVLGSLLVFVGAWCSSRVRAARRPGQLLHALAMLPMAVPGMVLGLGYIFFFNHPENPLHGLYGSMTLLVLCSVAHFYTTAHLTALTALKQQDPDFEPVAASLKVSLWTTLWRVTLPATLPAMLETARYFFVSAMTTVSAVIFLYTPDTVLASVAVLNMDDAGDTAAAAAMASLIVFSSAIACLLFALLSHGLLRRSQRWRQPRP</sequence>
<feature type="transmembrane region" description="Helical" evidence="5">
    <location>
        <begin position="21"/>
        <end position="45"/>
    </location>
</feature>
<comment type="caution">
    <text evidence="7">The sequence shown here is derived from an EMBL/GenBank/DDBJ whole genome shotgun (WGS) entry which is preliminary data.</text>
</comment>
<keyword evidence="5" id="KW-0813">Transport</keyword>
<dbReference type="RefSeq" id="WP_168876660.1">
    <property type="nucleotide sequence ID" value="NZ_JABAIM010000001.1"/>
</dbReference>
<dbReference type="PROSITE" id="PS50928">
    <property type="entry name" value="ABC_TM1"/>
    <property type="match status" value="2"/>
</dbReference>
<keyword evidence="2 5" id="KW-0812">Transmembrane</keyword>
<dbReference type="Gene3D" id="1.10.3720.10">
    <property type="entry name" value="MetI-like"/>
    <property type="match status" value="2"/>
</dbReference>
<evidence type="ECO:0000256" key="1">
    <source>
        <dbReference type="ARBA" id="ARBA00004651"/>
    </source>
</evidence>
<feature type="transmembrane region" description="Helical" evidence="5">
    <location>
        <begin position="527"/>
        <end position="555"/>
    </location>
</feature>
<dbReference type="PANTHER" id="PTHR43496:SF1">
    <property type="entry name" value="POLYGALACTURONAN_RHAMNOGALACTURONAN TRANSPORT SYSTEM PERMEASE PROTEIN YTEP"/>
    <property type="match status" value="1"/>
</dbReference>
<dbReference type="PANTHER" id="PTHR43496">
    <property type="entry name" value="PROTEIN LPLB"/>
    <property type="match status" value="1"/>
</dbReference>
<feature type="transmembrane region" description="Helical" evidence="5">
    <location>
        <begin position="112"/>
        <end position="134"/>
    </location>
</feature>
<feature type="transmembrane region" description="Helical" evidence="5">
    <location>
        <begin position="358"/>
        <end position="377"/>
    </location>
</feature>
<dbReference type="GO" id="GO:0005886">
    <property type="term" value="C:plasma membrane"/>
    <property type="evidence" value="ECO:0007669"/>
    <property type="project" value="UniProtKB-SubCell"/>
</dbReference>
<comment type="similarity">
    <text evidence="5">Belongs to the binding-protein-dependent transport system permease family.</text>
</comment>
<evidence type="ECO:0000256" key="4">
    <source>
        <dbReference type="ARBA" id="ARBA00023136"/>
    </source>
</evidence>
<dbReference type="InterPro" id="IPR035906">
    <property type="entry name" value="MetI-like_sf"/>
</dbReference>
<feature type="transmembrane region" description="Helical" evidence="5">
    <location>
        <begin position="146"/>
        <end position="176"/>
    </location>
</feature>
<evidence type="ECO:0000313" key="8">
    <source>
        <dbReference type="Proteomes" id="UP000587991"/>
    </source>
</evidence>
<feature type="transmembrane region" description="Helical" evidence="5">
    <location>
        <begin position="389"/>
        <end position="411"/>
    </location>
</feature>
<dbReference type="InterPro" id="IPR017664">
    <property type="entry name" value="AminoethylPonate_ABC_perm-1"/>
</dbReference>
<comment type="subcellular location">
    <subcellularLocation>
        <location evidence="1 5">Cell membrane</location>
        <topology evidence="1 5">Multi-pass membrane protein</topology>
    </subcellularLocation>
</comment>
<evidence type="ECO:0000256" key="5">
    <source>
        <dbReference type="RuleBase" id="RU363032"/>
    </source>
</evidence>
<accession>A0A847S7X1</accession>
<keyword evidence="8" id="KW-1185">Reference proteome</keyword>
<dbReference type="AlphaFoldDB" id="A0A847S7X1"/>
<feature type="transmembrane region" description="Helical" evidence="5">
    <location>
        <begin position="80"/>
        <end position="100"/>
    </location>
</feature>
<evidence type="ECO:0000256" key="2">
    <source>
        <dbReference type="ARBA" id="ARBA00022692"/>
    </source>
</evidence>
<organism evidence="7 8">
    <name type="scientific">Leeia aquatica</name>
    <dbReference type="NCBI Taxonomy" id="2725557"/>
    <lineage>
        <taxon>Bacteria</taxon>
        <taxon>Pseudomonadati</taxon>
        <taxon>Pseudomonadota</taxon>
        <taxon>Betaproteobacteria</taxon>
        <taxon>Neisseriales</taxon>
        <taxon>Leeiaceae</taxon>
        <taxon>Leeia</taxon>
    </lineage>
</organism>
<dbReference type="Pfam" id="PF00528">
    <property type="entry name" value="BPD_transp_1"/>
    <property type="match status" value="2"/>
</dbReference>
<reference evidence="7 8" key="1">
    <citation type="submission" date="2020-04" db="EMBL/GenBank/DDBJ databases">
        <title>Draft genome of Leeia sp. IMCC25680.</title>
        <authorList>
            <person name="Song J."/>
            <person name="Cho J.-C."/>
        </authorList>
    </citation>
    <scope>NUCLEOTIDE SEQUENCE [LARGE SCALE GENOMIC DNA]</scope>
    <source>
        <strain evidence="7 8">IMCC25680</strain>
    </source>
</reference>
<keyword evidence="4 5" id="KW-0472">Membrane</keyword>
<dbReference type="InterPro" id="IPR000515">
    <property type="entry name" value="MetI-like"/>
</dbReference>
<dbReference type="NCBIfam" id="TIGR03262">
    <property type="entry name" value="PhnU2"/>
    <property type="match status" value="1"/>
</dbReference>
<name>A0A847S7X1_9NEIS</name>
<dbReference type="CDD" id="cd06261">
    <property type="entry name" value="TM_PBP2"/>
    <property type="match status" value="2"/>
</dbReference>
<dbReference type="EMBL" id="JABAIM010000001">
    <property type="protein sequence ID" value="NLR75107.1"/>
    <property type="molecule type" value="Genomic_DNA"/>
</dbReference>
<keyword evidence="3 5" id="KW-1133">Transmembrane helix</keyword>
<feature type="transmembrane region" description="Helical" evidence="5">
    <location>
        <begin position="295"/>
        <end position="325"/>
    </location>
</feature>